<dbReference type="InterPro" id="IPR050204">
    <property type="entry name" value="AraC_XylS_family_regulators"/>
</dbReference>
<feature type="domain" description="HTH araC/xylS-type" evidence="4">
    <location>
        <begin position="227"/>
        <end position="327"/>
    </location>
</feature>
<keyword evidence="2" id="KW-0238">DNA-binding</keyword>
<dbReference type="Gene3D" id="1.10.10.60">
    <property type="entry name" value="Homeodomain-like"/>
    <property type="match status" value="1"/>
</dbReference>
<sequence length="330" mass="37180">MGQQLVLDPRPRLAHGWPMPAWPQIDTANFPWPDRVEYWRTSVCDQFVPLAVNPDAVELRGRVAGWEIAETRLRRIRATRHMFERRARDIRAGDPEVLHLLLLDHGRTLVEQDGRTATLTPGDLLLYDSTRPFRFETDGDFQFTICLLPKRLLPVPESLQRNCTARVFKSEDGVAAALAPLLTALARRASDTDPSQQLALQHAMVNMYVALMADENDSGHHPSVHLSFAKSFVVRNLGNPKLSPSDVAAACNISLSYLHRLFATEGITVAGYLREQRLQAAYRDLVAPSFAEPISRVAERWGLPDPAHFNRVFKNRFGVTPGELRRAPRP</sequence>
<dbReference type="PROSITE" id="PS01124">
    <property type="entry name" value="HTH_ARAC_FAMILY_2"/>
    <property type="match status" value="1"/>
</dbReference>
<evidence type="ECO:0000256" key="2">
    <source>
        <dbReference type="ARBA" id="ARBA00023125"/>
    </source>
</evidence>
<accession>A0A2T8F4U8</accession>
<organism evidence="5 6">
    <name type="scientific">Nocardioides gansuensis</name>
    <dbReference type="NCBI Taxonomy" id="2138300"/>
    <lineage>
        <taxon>Bacteria</taxon>
        <taxon>Bacillati</taxon>
        <taxon>Actinomycetota</taxon>
        <taxon>Actinomycetes</taxon>
        <taxon>Propionibacteriales</taxon>
        <taxon>Nocardioidaceae</taxon>
        <taxon>Nocardioides</taxon>
    </lineage>
</organism>
<protein>
    <submittedName>
        <fullName evidence="5">AraC family transcriptional regulator</fullName>
    </submittedName>
</protein>
<evidence type="ECO:0000313" key="6">
    <source>
        <dbReference type="Proteomes" id="UP000246018"/>
    </source>
</evidence>
<name>A0A2T8F4U8_9ACTN</name>
<dbReference type="InterPro" id="IPR035418">
    <property type="entry name" value="AraC-bd_2"/>
</dbReference>
<keyword evidence="3" id="KW-0804">Transcription</keyword>
<dbReference type="SMART" id="SM00342">
    <property type="entry name" value="HTH_ARAC"/>
    <property type="match status" value="1"/>
</dbReference>
<dbReference type="PANTHER" id="PTHR46796:SF6">
    <property type="entry name" value="ARAC SUBFAMILY"/>
    <property type="match status" value="1"/>
</dbReference>
<dbReference type="InterPro" id="IPR037923">
    <property type="entry name" value="HTH-like"/>
</dbReference>
<dbReference type="PANTHER" id="PTHR46796">
    <property type="entry name" value="HTH-TYPE TRANSCRIPTIONAL ACTIVATOR RHAS-RELATED"/>
    <property type="match status" value="1"/>
</dbReference>
<keyword evidence="6" id="KW-1185">Reference proteome</keyword>
<dbReference type="Pfam" id="PF12833">
    <property type="entry name" value="HTH_18"/>
    <property type="match status" value="1"/>
</dbReference>
<evidence type="ECO:0000259" key="4">
    <source>
        <dbReference type="PROSITE" id="PS01124"/>
    </source>
</evidence>
<comment type="caution">
    <text evidence="5">The sequence shown here is derived from an EMBL/GenBank/DDBJ whole genome shotgun (WGS) entry which is preliminary data.</text>
</comment>
<evidence type="ECO:0000313" key="5">
    <source>
        <dbReference type="EMBL" id="PVG80699.1"/>
    </source>
</evidence>
<dbReference type="GO" id="GO:0003700">
    <property type="term" value="F:DNA-binding transcription factor activity"/>
    <property type="evidence" value="ECO:0007669"/>
    <property type="project" value="InterPro"/>
</dbReference>
<dbReference type="InterPro" id="IPR009057">
    <property type="entry name" value="Homeodomain-like_sf"/>
</dbReference>
<dbReference type="SUPFAM" id="SSF51215">
    <property type="entry name" value="Regulatory protein AraC"/>
    <property type="match status" value="1"/>
</dbReference>
<evidence type="ECO:0000256" key="1">
    <source>
        <dbReference type="ARBA" id="ARBA00023015"/>
    </source>
</evidence>
<dbReference type="AlphaFoldDB" id="A0A2T8F4U8"/>
<dbReference type="Proteomes" id="UP000246018">
    <property type="component" value="Unassembled WGS sequence"/>
</dbReference>
<dbReference type="InterPro" id="IPR018060">
    <property type="entry name" value="HTH_AraC"/>
</dbReference>
<gene>
    <name evidence="5" type="ORF">DDE18_21760</name>
</gene>
<dbReference type="GO" id="GO:0043565">
    <property type="term" value="F:sequence-specific DNA binding"/>
    <property type="evidence" value="ECO:0007669"/>
    <property type="project" value="InterPro"/>
</dbReference>
<dbReference type="OrthoDB" id="9799345at2"/>
<reference evidence="5 6" key="1">
    <citation type="submission" date="2018-04" db="EMBL/GenBank/DDBJ databases">
        <title>Genome of Nocardioides gansuensis WSJ-1.</title>
        <authorList>
            <person name="Wu S."/>
            <person name="Wang G."/>
        </authorList>
    </citation>
    <scope>NUCLEOTIDE SEQUENCE [LARGE SCALE GENOMIC DNA]</scope>
    <source>
        <strain evidence="5 6">WSJ-1</strain>
    </source>
</reference>
<dbReference type="EMBL" id="QDGZ01000015">
    <property type="protein sequence ID" value="PVG80699.1"/>
    <property type="molecule type" value="Genomic_DNA"/>
</dbReference>
<dbReference type="SUPFAM" id="SSF46689">
    <property type="entry name" value="Homeodomain-like"/>
    <property type="match status" value="1"/>
</dbReference>
<proteinExistence type="predicted"/>
<dbReference type="Pfam" id="PF14525">
    <property type="entry name" value="AraC_binding_2"/>
    <property type="match status" value="1"/>
</dbReference>
<keyword evidence="1" id="KW-0805">Transcription regulation</keyword>
<dbReference type="InterPro" id="IPR020449">
    <property type="entry name" value="Tscrpt_reg_AraC-type_HTH"/>
</dbReference>
<dbReference type="PRINTS" id="PR00032">
    <property type="entry name" value="HTHARAC"/>
</dbReference>
<evidence type="ECO:0000256" key="3">
    <source>
        <dbReference type="ARBA" id="ARBA00023163"/>
    </source>
</evidence>